<evidence type="ECO:0000256" key="2">
    <source>
        <dbReference type="ARBA" id="ARBA00023125"/>
    </source>
</evidence>
<dbReference type="Proteomes" id="UP001206128">
    <property type="component" value="Unassembled WGS sequence"/>
</dbReference>
<keyword evidence="3" id="KW-0804">Transcription</keyword>
<evidence type="ECO:0000256" key="1">
    <source>
        <dbReference type="ARBA" id="ARBA00023015"/>
    </source>
</evidence>
<organism evidence="5 6">
    <name type="scientific">Goodfellowiella coeruleoviolacea</name>
    <dbReference type="NCBI Taxonomy" id="334858"/>
    <lineage>
        <taxon>Bacteria</taxon>
        <taxon>Bacillati</taxon>
        <taxon>Actinomycetota</taxon>
        <taxon>Actinomycetes</taxon>
        <taxon>Pseudonocardiales</taxon>
        <taxon>Pseudonocardiaceae</taxon>
        <taxon>Goodfellowiella</taxon>
    </lineage>
</organism>
<feature type="domain" description="HTH hxlR-type" evidence="4">
    <location>
        <begin position="21"/>
        <end position="109"/>
    </location>
</feature>
<proteinExistence type="predicted"/>
<dbReference type="PANTHER" id="PTHR33204:SF18">
    <property type="entry name" value="TRANSCRIPTIONAL REGULATORY PROTEIN"/>
    <property type="match status" value="1"/>
</dbReference>
<dbReference type="EMBL" id="JAMTCK010000011">
    <property type="protein sequence ID" value="MCP2167740.1"/>
    <property type="molecule type" value="Genomic_DNA"/>
</dbReference>
<evidence type="ECO:0000313" key="5">
    <source>
        <dbReference type="EMBL" id="MCP2167740.1"/>
    </source>
</evidence>
<dbReference type="AlphaFoldDB" id="A0AAE3GGK2"/>
<evidence type="ECO:0000256" key="3">
    <source>
        <dbReference type="ARBA" id="ARBA00023163"/>
    </source>
</evidence>
<dbReference type="Pfam" id="PF01638">
    <property type="entry name" value="HxlR"/>
    <property type="match status" value="1"/>
</dbReference>
<name>A0AAE3GGK2_9PSEU</name>
<accession>A0AAE3GGK2</accession>
<evidence type="ECO:0000259" key="4">
    <source>
        <dbReference type="PROSITE" id="PS51118"/>
    </source>
</evidence>
<protein>
    <submittedName>
        <fullName evidence="5">Transcriptional regulator, HxlR family</fullName>
    </submittedName>
</protein>
<dbReference type="PANTHER" id="PTHR33204">
    <property type="entry name" value="TRANSCRIPTIONAL REGULATOR, MARR FAMILY"/>
    <property type="match status" value="1"/>
</dbReference>
<dbReference type="InterPro" id="IPR036390">
    <property type="entry name" value="WH_DNA-bd_sf"/>
</dbReference>
<comment type="caution">
    <text evidence="5">The sequence shown here is derived from an EMBL/GenBank/DDBJ whole genome shotgun (WGS) entry which is preliminary data.</text>
</comment>
<dbReference type="Gene3D" id="1.10.10.10">
    <property type="entry name" value="Winged helix-like DNA-binding domain superfamily/Winged helix DNA-binding domain"/>
    <property type="match status" value="1"/>
</dbReference>
<dbReference type="InterPro" id="IPR002577">
    <property type="entry name" value="HTH_HxlR"/>
</dbReference>
<keyword evidence="2" id="KW-0238">DNA-binding</keyword>
<keyword evidence="1" id="KW-0805">Transcription regulation</keyword>
<dbReference type="InterPro" id="IPR036388">
    <property type="entry name" value="WH-like_DNA-bd_sf"/>
</dbReference>
<keyword evidence="6" id="KW-1185">Reference proteome</keyword>
<sequence length="109" mass="12027">MCGGEELIRVLPEDDGDRQFCPLAAGLDVLGDMWTVLVVRELLVAPATEDELLAGVPGLDRELLAPRLAALCAHGVVEWDREYRLTPLGRRLQGPLLALARWGRTITQR</sequence>
<gene>
    <name evidence="5" type="ORF">LX83_004613</name>
</gene>
<dbReference type="GO" id="GO:0003677">
    <property type="term" value="F:DNA binding"/>
    <property type="evidence" value="ECO:0007669"/>
    <property type="project" value="UniProtKB-KW"/>
</dbReference>
<evidence type="ECO:0000313" key="6">
    <source>
        <dbReference type="Proteomes" id="UP001206128"/>
    </source>
</evidence>
<dbReference type="SUPFAM" id="SSF46785">
    <property type="entry name" value="Winged helix' DNA-binding domain"/>
    <property type="match status" value="1"/>
</dbReference>
<reference evidence="5" key="1">
    <citation type="submission" date="2022-06" db="EMBL/GenBank/DDBJ databases">
        <title>Genomic Encyclopedia of Archaeal and Bacterial Type Strains, Phase II (KMG-II): from individual species to whole genera.</title>
        <authorList>
            <person name="Goeker M."/>
        </authorList>
    </citation>
    <scope>NUCLEOTIDE SEQUENCE</scope>
    <source>
        <strain evidence="5">DSM 43935</strain>
    </source>
</reference>
<dbReference type="PROSITE" id="PS51118">
    <property type="entry name" value="HTH_HXLR"/>
    <property type="match status" value="1"/>
</dbReference>